<dbReference type="GeneID" id="70297847"/>
<name>A0A9P7ZCQ6_9HYPO</name>
<protein>
    <submittedName>
        <fullName evidence="2">Transferase family protein</fullName>
    </submittedName>
</protein>
<dbReference type="Gene3D" id="3.30.559.10">
    <property type="entry name" value="Chloramphenicol acetyltransferase-like domain"/>
    <property type="match status" value="2"/>
</dbReference>
<dbReference type="RefSeq" id="XP_046113415.1">
    <property type="nucleotide sequence ID" value="XM_046266944.1"/>
</dbReference>
<evidence type="ECO:0000313" key="3">
    <source>
        <dbReference type="Proteomes" id="UP000887229"/>
    </source>
</evidence>
<evidence type="ECO:0000256" key="1">
    <source>
        <dbReference type="ARBA" id="ARBA00022679"/>
    </source>
</evidence>
<dbReference type="Pfam" id="PF02458">
    <property type="entry name" value="Transferase"/>
    <property type="match status" value="1"/>
</dbReference>
<comment type="caution">
    <text evidence="2">The sequence shown here is derived from an EMBL/GenBank/DDBJ whole genome shotgun (WGS) entry which is preliminary data.</text>
</comment>
<accession>A0A9P7ZCQ6</accession>
<keyword evidence="1 2" id="KW-0808">Transferase</keyword>
<dbReference type="OrthoDB" id="1862401at2759"/>
<dbReference type="InterPro" id="IPR023213">
    <property type="entry name" value="CAT-like_dom_sf"/>
</dbReference>
<dbReference type="AlphaFoldDB" id="A0A9P7ZCQ6"/>
<dbReference type="EMBL" id="MU251306">
    <property type="protein sequence ID" value="KAG9249491.1"/>
    <property type="molecule type" value="Genomic_DNA"/>
</dbReference>
<evidence type="ECO:0000313" key="2">
    <source>
        <dbReference type="EMBL" id="KAG9249491.1"/>
    </source>
</evidence>
<reference evidence="2" key="1">
    <citation type="journal article" date="2021" name="IMA Fungus">
        <title>Genomic characterization of three marine fungi, including Emericellopsis atlantica sp. nov. with signatures of a generalist lifestyle and marine biomass degradation.</title>
        <authorList>
            <person name="Hagestad O.C."/>
            <person name="Hou L."/>
            <person name="Andersen J.H."/>
            <person name="Hansen E.H."/>
            <person name="Altermark B."/>
            <person name="Li C."/>
            <person name="Kuhnert E."/>
            <person name="Cox R.J."/>
            <person name="Crous P.W."/>
            <person name="Spatafora J.W."/>
            <person name="Lail K."/>
            <person name="Amirebrahimi M."/>
            <person name="Lipzen A."/>
            <person name="Pangilinan J."/>
            <person name="Andreopoulos W."/>
            <person name="Hayes R.D."/>
            <person name="Ng V."/>
            <person name="Grigoriev I.V."/>
            <person name="Jackson S.A."/>
            <person name="Sutton T.D.S."/>
            <person name="Dobson A.D.W."/>
            <person name="Rama T."/>
        </authorList>
    </citation>
    <scope>NUCLEOTIDE SEQUENCE</scope>
    <source>
        <strain evidence="2">TS7</strain>
    </source>
</reference>
<organism evidence="2 3">
    <name type="scientific">Emericellopsis atlantica</name>
    <dbReference type="NCBI Taxonomy" id="2614577"/>
    <lineage>
        <taxon>Eukaryota</taxon>
        <taxon>Fungi</taxon>
        <taxon>Dikarya</taxon>
        <taxon>Ascomycota</taxon>
        <taxon>Pezizomycotina</taxon>
        <taxon>Sordariomycetes</taxon>
        <taxon>Hypocreomycetidae</taxon>
        <taxon>Hypocreales</taxon>
        <taxon>Bionectriaceae</taxon>
        <taxon>Emericellopsis</taxon>
    </lineage>
</organism>
<gene>
    <name evidence="2" type="ORF">F5Z01DRAFT_746095</name>
</gene>
<sequence length="453" mass="51095">MEDFLRQLEHHSFELSPLDIIPSHLYLTKVFFYKGNLMSNDTLLASLYDSLQSFPILVAKLQRHGSTSMRLIVDRDAPNLPSWEEHEDLNVHFEELERKRFHRDQWPDCINITDPLLYAGNGGDVPKLLRVRLYRYRDSSGSALVVRVAHCVFDAKGFAFFMNHWATSHRNRLSSGAHESPFRPDLDRAVMYKHVPPDVRPQPLGRIMTWVSYVLTALLGIVTWFVAKKTSTGPSVSHLFRVPRESLDRVSSTHQGKLALSDNDIITALFLMSYAQLGRFSGWRLPKDITAIVPCDFRHRLGVPESFTGSCAVGIYVEAPLNLLLQPITPSSLSAVAAISREAVSKVDVHVITSLAKKATKAMQVLGDKARLLYSLMVCQAFSNQSRLPFYEIDFGAGGPLFVAPMAYSKSLAVIVPSPPGSEDVYVYLTLEEREMNRILQNEGFMSMVKLYY</sequence>
<proteinExistence type="predicted"/>
<dbReference type="GO" id="GO:0016747">
    <property type="term" value="F:acyltransferase activity, transferring groups other than amino-acyl groups"/>
    <property type="evidence" value="ECO:0007669"/>
    <property type="project" value="TreeGrafter"/>
</dbReference>
<dbReference type="InterPro" id="IPR050317">
    <property type="entry name" value="Plant_Fungal_Acyltransferase"/>
</dbReference>
<dbReference type="Proteomes" id="UP000887229">
    <property type="component" value="Unassembled WGS sequence"/>
</dbReference>
<dbReference type="PANTHER" id="PTHR31642">
    <property type="entry name" value="TRICHOTHECENE 3-O-ACETYLTRANSFERASE"/>
    <property type="match status" value="1"/>
</dbReference>
<keyword evidence="3" id="KW-1185">Reference proteome</keyword>
<dbReference type="PANTHER" id="PTHR31642:SF310">
    <property type="entry name" value="FATTY ALCOHOL:CAFFEOYL-COA ACYLTRANSFERASE"/>
    <property type="match status" value="1"/>
</dbReference>
<dbReference type="GO" id="GO:0044550">
    <property type="term" value="P:secondary metabolite biosynthetic process"/>
    <property type="evidence" value="ECO:0007669"/>
    <property type="project" value="TreeGrafter"/>
</dbReference>